<comment type="caution">
    <text evidence="2">The sequence shown here is derived from an EMBL/GenBank/DDBJ whole genome shotgun (WGS) entry which is preliminary data.</text>
</comment>
<dbReference type="InterPro" id="IPR046228">
    <property type="entry name" value="DUF6261"/>
</dbReference>
<feature type="region of interest" description="Disordered" evidence="1">
    <location>
        <begin position="225"/>
        <end position="264"/>
    </location>
</feature>
<gene>
    <name evidence="2" type="ORF">HMPREF9140_00900</name>
</gene>
<accession>H1Q1W2</accession>
<dbReference type="Proteomes" id="UP000016023">
    <property type="component" value="Unassembled WGS sequence"/>
</dbReference>
<dbReference type="AlphaFoldDB" id="H1Q1W2"/>
<dbReference type="STRING" id="883158.HMPREF9140_00900"/>
<evidence type="ECO:0000313" key="2">
    <source>
        <dbReference type="EMBL" id="EHO71582.1"/>
    </source>
</evidence>
<dbReference type="PATRIC" id="fig|883158.3.peg.909"/>
<name>H1Q1W2_9BACT</name>
<dbReference type="eggNOG" id="ENOG5032AUY">
    <property type="taxonomic scope" value="Bacteria"/>
</dbReference>
<feature type="compositionally biased region" description="Basic residues" evidence="1">
    <location>
        <begin position="225"/>
        <end position="236"/>
    </location>
</feature>
<dbReference type="RefSeq" id="WP_006952024.1">
    <property type="nucleotide sequence ID" value="NZ_JH594521.1"/>
</dbReference>
<evidence type="ECO:0000256" key="1">
    <source>
        <dbReference type="SAM" id="MobiDB-lite"/>
    </source>
</evidence>
<dbReference type="EMBL" id="AGWK01000027">
    <property type="protein sequence ID" value="EHO71582.1"/>
    <property type="molecule type" value="Genomic_DNA"/>
</dbReference>
<dbReference type="Pfam" id="PF19775">
    <property type="entry name" value="DUF6261"/>
    <property type="match status" value="1"/>
</dbReference>
<sequence>MRKIKNIDLHSVSNGLHLMFMTQVLQQINASKSLNKHLKTDLEEFKAAVDEEQEAMRVSRKSLITDSINKAEKRRGELYSIFRVTVRTWLKHPMENVRSSAKKLNQLLKNYGISLKMQRDRKSGLLMHMLAKLKNIYKDDIAALSLETVIEELQKQNELLISLMDSRNQERAGKVAGRVRKARVETERIYRELVEKINALFVIESSETLELLIKWFNVKIKSVGTRKKRKRAKKIPKNQSEQNDDEFNEKEIELQVDAPPSSPL</sequence>
<organism evidence="2 3">
    <name type="scientific">Prevotella micans F0438</name>
    <dbReference type="NCBI Taxonomy" id="883158"/>
    <lineage>
        <taxon>Bacteria</taxon>
        <taxon>Pseudomonadati</taxon>
        <taxon>Bacteroidota</taxon>
        <taxon>Bacteroidia</taxon>
        <taxon>Bacteroidales</taxon>
        <taxon>Prevotellaceae</taxon>
        <taxon>Prevotella</taxon>
    </lineage>
</organism>
<protein>
    <submittedName>
        <fullName evidence="2">Uncharacterized protein</fullName>
    </submittedName>
</protein>
<dbReference type="HOGENOM" id="CLU_063447_1_0_10"/>
<evidence type="ECO:0000313" key="3">
    <source>
        <dbReference type="Proteomes" id="UP000016023"/>
    </source>
</evidence>
<proteinExistence type="predicted"/>
<keyword evidence="3" id="KW-1185">Reference proteome</keyword>
<reference evidence="2 3" key="1">
    <citation type="submission" date="2011-12" db="EMBL/GenBank/DDBJ databases">
        <title>The Genome Sequence of Prevotella micans F0438.</title>
        <authorList>
            <consortium name="The Broad Institute Genome Sequencing Platform"/>
            <person name="Earl A."/>
            <person name="Ward D."/>
            <person name="Feldgarden M."/>
            <person name="Gevers D."/>
            <person name="Izard J."/>
            <person name="Baranova O.V."/>
            <person name="Blanton J.M."/>
            <person name="Wade W.G."/>
            <person name="Dewhirst F.E."/>
            <person name="Young S.K."/>
            <person name="Zeng Q."/>
            <person name="Gargeya S."/>
            <person name="Fitzgerald M."/>
            <person name="Haas B."/>
            <person name="Abouelleil A."/>
            <person name="Alvarado L."/>
            <person name="Arachchi H.M."/>
            <person name="Berlin A."/>
            <person name="Chapman S.B."/>
            <person name="Gearin G."/>
            <person name="Goldberg J."/>
            <person name="Griggs A."/>
            <person name="Gujja S."/>
            <person name="Hansen M."/>
            <person name="Heiman D."/>
            <person name="Howarth C."/>
            <person name="Larimer J."/>
            <person name="Lui A."/>
            <person name="MacDonald P.J.P."/>
            <person name="McCowen C."/>
            <person name="Montmayeur A."/>
            <person name="Murphy C."/>
            <person name="Neiman D."/>
            <person name="Pearson M."/>
            <person name="Priest M."/>
            <person name="Roberts A."/>
            <person name="Saif S."/>
            <person name="Shea T."/>
            <person name="Sisk P."/>
            <person name="Stolte C."/>
            <person name="Sykes S."/>
            <person name="Wortman J."/>
            <person name="Nusbaum C."/>
            <person name="Birren B."/>
        </authorList>
    </citation>
    <scope>NUCLEOTIDE SEQUENCE [LARGE SCALE GENOMIC DNA]</scope>
    <source>
        <strain evidence="2 3">F0438</strain>
    </source>
</reference>